<dbReference type="EMBL" id="ATCF01000038">
    <property type="protein sequence ID" value="EPD97551.1"/>
    <property type="molecule type" value="Genomic_DNA"/>
</dbReference>
<feature type="chain" id="PRO_5004506064" evidence="1">
    <location>
        <begin position="29"/>
        <end position="116"/>
    </location>
</feature>
<organism evidence="2 3">
    <name type="scientific">Sutterella wadsworthensis HGA0223</name>
    <dbReference type="NCBI Taxonomy" id="1203554"/>
    <lineage>
        <taxon>Bacteria</taxon>
        <taxon>Pseudomonadati</taxon>
        <taxon>Pseudomonadota</taxon>
        <taxon>Betaproteobacteria</taxon>
        <taxon>Burkholderiales</taxon>
        <taxon>Sutterellaceae</taxon>
        <taxon>Sutterella</taxon>
    </lineage>
</organism>
<keyword evidence="1" id="KW-0732">Signal</keyword>
<keyword evidence="3" id="KW-1185">Reference proteome</keyword>
<evidence type="ECO:0000313" key="2">
    <source>
        <dbReference type="EMBL" id="EPD97551.1"/>
    </source>
</evidence>
<feature type="signal peptide" evidence="1">
    <location>
        <begin position="1"/>
        <end position="28"/>
    </location>
</feature>
<dbReference type="AlphaFoldDB" id="S3BAK4"/>
<comment type="caution">
    <text evidence="2">The sequence shown here is derived from an EMBL/GenBank/DDBJ whole genome shotgun (WGS) entry which is preliminary data.</text>
</comment>
<dbReference type="Gene3D" id="1.10.1130.10">
    <property type="entry name" value="Flavocytochrome C3, Chain A"/>
    <property type="match status" value="1"/>
</dbReference>
<dbReference type="PATRIC" id="fig|1203554.3.peg.2468"/>
<protein>
    <submittedName>
        <fullName evidence="2">Uncharacterized protein</fullName>
    </submittedName>
</protein>
<dbReference type="Proteomes" id="UP000014400">
    <property type="component" value="Unassembled WGS sequence"/>
</dbReference>
<dbReference type="SUPFAM" id="SSF48695">
    <property type="entry name" value="Multiheme cytochromes"/>
    <property type="match status" value="1"/>
</dbReference>
<evidence type="ECO:0000256" key="1">
    <source>
        <dbReference type="SAM" id="SignalP"/>
    </source>
</evidence>
<name>S3BAK4_9BURK</name>
<proteinExistence type="predicted"/>
<dbReference type="HOGENOM" id="CLU_173390_0_0_4"/>
<dbReference type="GeneID" id="64062238"/>
<dbReference type="InterPro" id="IPR036280">
    <property type="entry name" value="Multihaem_cyt_sf"/>
</dbReference>
<dbReference type="InterPro" id="IPR005591">
    <property type="entry name" value="NapB"/>
</dbReference>
<dbReference type="STRING" id="1203554.HMPREF1476_02388"/>
<dbReference type="RefSeq" id="WP_005431547.1">
    <property type="nucleotide sequence ID" value="NZ_KE150482.1"/>
</dbReference>
<gene>
    <name evidence="2" type="ORF">HMPREF1476_02388</name>
</gene>
<sequence>MTRSPLISVSVSAAAAAVLMALAMPASAVDSEIYGAPGLVPHPVKDYLPITVNKNMCVMCHKEQKGDVRVKGEIPKSHFTASGKLAGERYECLLCHAESSNAKPLAPVDPNDSTAP</sequence>
<reference evidence="2 3" key="1">
    <citation type="submission" date="2013-04" db="EMBL/GenBank/DDBJ databases">
        <title>The Genome Sequence of Sutterella wadsworthensis HGA0223.</title>
        <authorList>
            <consortium name="The Broad Institute Genomics Platform"/>
            <person name="Earl A."/>
            <person name="Ward D."/>
            <person name="Feldgarden M."/>
            <person name="Gevers D."/>
            <person name="Schmidt T.M."/>
            <person name="Dover J."/>
            <person name="Dai D."/>
            <person name="Walker B."/>
            <person name="Young S."/>
            <person name="Zeng Q."/>
            <person name="Gargeya S."/>
            <person name="Fitzgerald M."/>
            <person name="Haas B."/>
            <person name="Abouelleil A."/>
            <person name="Allen A.W."/>
            <person name="Alvarado L."/>
            <person name="Arachchi H.M."/>
            <person name="Berlin A.M."/>
            <person name="Chapman S.B."/>
            <person name="Gainer-Dewar J."/>
            <person name="Goldberg J."/>
            <person name="Griggs A."/>
            <person name="Gujja S."/>
            <person name="Hansen M."/>
            <person name="Howarth C."/>
            <person name="Imamovic A."/>
            <person name="Ireland A."/>
            <person name="Larimer J."/>
            <person name="McCowan C."/>
            <person name="Murphy C."/>
            <person name="Pearson M."/>
            <person name="Poon T.W."/>
            <person name="Priest M."/>
            <person name="Roberts A."/>
            <person name="Saif S."/>
            <person name="Shea T."/>
            <person name="Sisk P."/>
            <person name="Sykes S."/>
            <person name="Wortman J."/>
            <person name="Nusbaum C."/>
            <person name="Birren B."/>
        </authorList>
    </citation>
    <scope>NUCLEOTIDE SEQUENCE [LARGE SCALE GENOMIC DNA]</scope>
    <source>
        <strain evidence="2 3">HGA0223</strain>
    </source>
</reference>
<dbReference type="Pfam" id="PF03892">
    <property type="entry name" value="NapB"/>
    <property type="match status" value="1"/>
</dbReference>
<evidence type="ECO:0000313" key="3">
    <source>
        <dbReference type="Proteomes" id="UP000014400"/>
    </source>
</evidence>
<accession>S3BAK4</accession>
<dbReference type="eggNOG" id="COG3043">
    <property type="taxonomic scope" value="Bacteria"/>
</dbReference>
<dbReference type="GO" id="GO:0009061">
    <property type="term" value="P:anaerobic respiration"/>
    <property type="evidence" value="ECO:0007669"/>
    <property type="project" value="InterPro"/>
</dbReference>